<keyword evidence="2" id="KW-1185">Reference proteome</keyword>
<dbReference type="VEuPathDB" id="CryptoDB:GNI_070510"/>
<dbReference type="RefSeq" id="XP_011130301.1">
    <property type="nucleotide sequence ID" value="XM_011131999.1"/>
</dbReference>
<accession>A0A023B7G3</accession>
<comment type="caution">
    <text evidence="1">The sequence shown here is derived from an EMBL/GenBank/DDBJ whole genome shotgun (WGS) entry which is preliminary data.</text>
</comment>
<organism evidence="1 2">
    <name type="scientific">Gregarina niphandrodes</name>
    <name type="common">Septate eugregarine</name>
    <dbReference type="NCBI Taxonomy" id="110365"/>
    <lineage>
        <taxon>Eukaryota</taxon>
        <taxon>Sar</taxon>
        <taxon>Alveolata</taxon>
        <taxon>Apicomplexa</taxon>
        <taxon>Conoidasida</taxon>
        <taxon>Gregarinasina</taxon>
        <taxon>Eugregarinorida</taxon>
        <taxon>Gregarinidae</taxon>
        <taxon>Gregarina</taxon>
    </lineage>
</organism>
<dbReference type="GeneID" id="22912586"/>
<dbReference type="EMBL" id="AFNH02000529">
    <property type="protein sequence ID" value="EZG67212.1"/>
    <property type="molecule type" value="Genomic_DNA"/>
</dbReference>
<proteinExistence type="predicted"/>
<evidence type="ECO:0000313" key="2">
    <source>
        <dbReference type="Proteomes" id="UP000019763"/>
    </source>
</evidence>
<dbReference type="AlphaFoldDB" id="A0A023B7G3"/>
<protein>
    <submittedName>
        <fullName evidence="1">Uncharacterized protein</fullName>
    </submittedName>
</protein>
<dbReference type="Proteomes" id="UP000019763">
    <property type="component" value="Unassembled WGS sequence"/>
</dbReference>
<reference evidence="1" key="1">
    <citation type="submission" date="2013-12" db="EMBL/GenBank/DDBJ databases">
        <authorList>
            <person name="Omoto C.K."/>
            <person name="Sibley D."/>
            <person name="Venepally P."/>
            <person name="Hadjithomas M."/>
            <person name="Karamycheva S."/>
            <person name="Brunk B."/>
            <person name="Roos D."/>
            <person name="Caler E."/>
            <person name="Lorenzi H."/>
        </authorList>
    </citation>
    <scope>NUCLEOTIDE SEQUENCE</scope>
</reference>
<evidence type="ECO:0000313" key="1">
    <source>
        <dbReference type="EMBL" id="EZG67212.1"/>
    </source>
</evidence>
<sequence length="142" mass="15522">MFKCCYKTLEGSAEELIVGPPVFNDDHSSMLHSGLSMNNASSTLRQRTKDFLNACTTGVELLYDGKDAMLAIDENITTLTISLTGSDTTVKVLMKKIQRIRQDRNAIIVCASDGDLKPLVHEEPLILFCALTLVTDQSRAAG</sequence>
<gene>
    <name evidence="1" type="ORF">GNI_070510</name>
</gene>
<name>A0A023B7G3_GRENI</name>